<evidence type="ECO:0000256" key="1">
    <source>
        <dbReference type="SAM" id="MobiDB-lite"/>
    </source>
</evidence>
<protein>
    <submittedName>
        <fullName evidence="2">Uncharacterized protein</fullName>
    </submittedName>
</protein>
<evidence type="ECO:0000313" key="3">
    <source>
        <dbReference type="Proteomes" id="UP001500212"/>
    </source>
</evidence>
<reference evidence="3" key="1">
    <citation type="journal article" date="2019" name="Int. J. Syst. Evol. Microbiol.">
        <title>The Global Catalogue of Microorganisms (GCM) 10K type strain sequencing project: providing services to taxonomists for standard genome sequencing and annotation.</title>
        <authorList>
            <consortium name="The Broad Institute Genomics Platform"/>
            <consortium name="The Broad Institute Genome Sequencing Center for Infectious Disease"/>
            <person name="Wu L."/>
            <person name="Ma J."/>
        </authorList>
    </citation>
    <scope>NUCLEOTIDE SEQUENCE [LARGE SCALE GENOMIC DNA]</scope>
    <source>
        <strain evidence="3">JCM 17938</strain>
    </source>
</reference>
<feature type="region of interest" description="Disordered" evidence="1">
    <location>
        <begin position="1"/>
        <end position="59"/>
    </location>
</feature>
<evidence type="ECO:0000313" key="2">
    <source>
        <dbReference type="EMBL" id="GAA4607370.1"/>
    </source>
</evidence>
<dbReference type="EMBL" id="BAABHJ010000006">
    <property type="protein sequence ID" value="GAA4607370.1"/>
    <property type="molecule type" value="Genomic_DNA"/>
</dbReference>
<proteinExistence type="predicted"/>
<dbReference type="Proteomes" id="UP001500212">
    <property type="component" value="Unassembled WGS sequence"/>
</dbReference>
<accession>A0ABP8TJT5</accession>
<comment type="caution">
    <text evidence="2">The sequence shown here is derived from an EMBL/GenBank/DDBJ whole genome shotgun (WGS) entry which is preliminary data.</text>
</comment>
<name>A0ABP8TJT5_9ACTN</name>
<sequence>MRDRLDLDAHLGGYEAAAPHRRRPSARPASAAGAHGTDETAGADEAGAVEADADGTAGA</sequence>
<gene>
    <name evidence="2" type="ORF">GCM10023195_27870</name>
</gene>
<organism evidence="2 3">
    <name type="scientific">Actinoallomurus liliacearum</name>
    <dbReference type="NCBI Taxonomy" id="1080073"/>
    <lineage>
        <taxon>Bacteria</taxon>
        <taxon>Bacillati</taxon>
        <taxon>Actinomycetota</taxon>
        <taxon>Actinomycetes</taxon>
        <taxon>Streptosporangiales</taxon>
        <taxon>Thermomonosporaceae</taxon>
        <taxon>Actinoallomurus</taxon>
    </lineage>
</organism>
<feature type="compositionally biased region" description="Low complexity" evidence="1">
    <location>
        <begin position="26"/>
        <end position="59"/>
    </location>
</feature>
<keyword evidence="3" id="KW-1185">Reference proteome</keyword>